<proteinExistence type="inferred from homology"/>
<feature type="binding site" evidence="9">
    <location>
        <begin position="92"/>
        <end position="93"/>
    </location>
    <ligand>
        <name>FAD</name>
        <dbReference type="ChEBI" id="CHEBI:57692"/>
    </ligand>
</feature>
<dbReference type="PANTHER" id="PTHR10742:SF410">
    <property type="entry name" value="LYSINE-SPECIFIC HISTONE DEMETHYLASE 2"/>
    <property type="match status" value="1"/>
</dbReference>
<dbReference type="InterPro" id="IPR001613">
    <property type="entry name" value="Flavin_amine_oxidase"/>
</dbReference>
<dbReference type="GO" id="GO:0050361">
    <property type="term" value="F:tryptophan 2-monooxygenase activity"/>
    <property type="evidence" value="ECO:0007669"/>
    <property type="project" value="UniProtKB-EC"/>
</dbReference>
<dbReference type="EMBL" id="QQNB01000002">
    <property type="protein sequence ID" value="RDE05915.1"/>
    <property type="molecule type" value="Genomic_DNA"/>
</dbReference>
<evidence type="ECO:0000256" key="5">
    <source>
        <dbReference type="ARBA" id="ARBA00017871"/>
    </source>
</evidence>
<dbReference type="Proteomes" id="UP000253918">
    <property type="component" value="Unassembled WGS sequence"/>
</dbReference>
<gene>
    <name evidence="11" type="ORF">DVW87_12065</name>
</gene>
<evidence type="ECO:0000313" key="11">
    <source>
        <dbReference type="EMBL" id="RDE05915.1"/>
    </source>
</evidence>
<comment type="similarity">
    <text evidence="3">Belongs to the tryptophan 2-monooxygenase family.</text>
</comment>
<dbReference type="InterPro" id="IPR050281">
    <property type="entry name" value="Flavin_monoamine_oxidase"/>
</dbReference>
<evidence type="ECO:0000256" key="8">
    <source>
        <dbReference type="ARBA" id="ARBA00047321"/>
    </source>
</evidence>
<comment type="pathway">
    <text evidence="2">Plant hormone metabolism; auxin biosynthesis.</text>
</comment>
<dbReference type="OrthoDB" id="337830at2"/>
<dbReference type="RefSeq" id="WP_114687984.1">
    <property type="nucleotide sequence ID" value="NZ_QQNB01000002.1"/>
</dbReference>
<dbReference type="PRINTS" id="PR00757">
    <property type="entry name" value="AMINEOXDASEF"/>
</dbReference>
<evidence type="ECO:0000256" key="2">
    <source>
        <dbReference type="ARBA" id="ARBA00004814"/>
    </source>
</evidence>
<keyword evidence="6" id="KW-0560">Oxidoreductase</keyword>
<dbReference type="Gene3D" id="3.90.660.10">
    <property type="match status" value="1"/>
</dbReference>
<dbReference type="Gene3D" id="3.50.50.60">
    <property type="entry name" value="FAD/NAD(P)-binding domain"/>
    <property type="match status" value="1"/>
</dbReference>
<feature type="domain" description="Amine oxidase" evidence="10">
    <location>
        <begin position="72"/>
        <end position="510"/>
    </location>
</feature>
<evidence type="ECO:0000256" key="6">
    <source>
        <dbReference type="ARBA" id="ARBA00023002"/>
    </source>
</evidence>
<evidence type="ECO:0000256" key="1">
    <source>
        <dbReference type="ARBA" id="ARBA00001974"/>
    </source>
</evidence>
<comment type="catalytic activity">
    <reaction evidence="8">
        <text>L-tryptophan + O2 = indole-3-acetamide + CO2 + H2O</text>
        <dbReference type="Rhea" id="RHEA:16165"/>
        <dbReference type="ChEBI" id="CHEBI:15377"/>
        <dbReference type="ChEBI" id="CHEBI:15379"/>
        <dbReference type="ChEBI" id="CHEBI:16031"/>
        <dbReference type="ChEBI" id="CHEBI:16526"/>
        <dbReference type="ChEBI" id="CHEBI:57912"/>
        <dbReference type="EC" id="1.13.12.3"/>
    </reaction>
</comment>
<keyword evidence="12" id="KW-1185">Reference proteome</keyword>
<dbReference type="InterPro" id="IPR036188">
    <property type="entry name" value="FAD/NAD-bd_sf"/>
</dbReference>
<name>A0A369VWA1_9SPHN</name>
<dbReference type="SUPFAM" id="SSF54373">
    <property type="entry name" value="FAD-linked reductases, C-terminal domain"/>
    <property type="match status" value="1"/>
</dbReference>
<dbReference type="GO" id="GO:0009851">
    <property type="term" value="P:auxin biosynthetic process"/>
    <property type="evidence" value="ECO:0007669"/>
    <property type="project" value="UniProtKB-KW"/>
</dbReference>
<dbReference type="EC" id="1.13.12.3" evidence="4"/>
<sequence length="520" mass="55367">MRGDTTIWQALARARAENVADAGEPPVLLGAGGQTRRAVLKALAAVGTATAMPRHAWAAAPDAPVAIVGGGIAGLTALWTLTQAGIEARLYEARPRLGGRIYTARPKSGPAFETGAQFVNSDHADMRALCKAFGVGLIDRKSTAHRTMILENGREIADARLVSGMRGIAAQLDADAQRLDKDYAGVAAELDRLSFATYLDRYARLLPEPWVRRLLEATARTEYGVEPQQASAIELIFNLPTLEGRRIDVLSRSDERYTIAGGSSALVEAMAARLRLRIVTGRRVARVDPLGTGARLVFADGSSVGAADVIVTTPASVTRRIDFRIALPPLWRRFIAEVGLGQNGKLQSSMATRPWDRPIGRGGELWQTNADALMSQGWDGSVRPGTGNVWTWYLGGDQVTAADAVDAGVLAGRFAAHVDGAVPGMVKATPATARRSDWHRDPNAMGAYVNFRPGQLTRFGSLIWTETGGIASPPLPSAPVHFAGEHLSDAYPGYMNGGAQTGRLAAEAVIAARAPARRFG</sequence>
<evidence type="ECO:0000256" key="9">
    <source>
        <dbReference type="PIRSR" id="PIRSR601613-1"/>
    </source>
</evidence>
<dbReference type="Gene3D" id="1.10.405.10">
    <property type="entry name" value="Guanine Nucleotide Dissociation Inhibitor, domain 1"/>
    <property type="match status" value="1"/>
</dbReference>
<reference evidence="11 12" key="1">
    <citation type="submission" date="2018-07" db="EMBL/GenBank/DDBJ databases">
        <title>a novel species of Sphingomonas isolated from the rhizosphere soil of Araceae plant.</title>
        <authorList>
            <person name="Zhiyong W."/>
            <person name="Qinglan Z."/>
            <person name="Zhiwei F."/>
            <person name="Ding X."/>
            <person name="Gejiao W."/>
            <person name="Shixue Z."/>
        </authorList>
    </citation>
    <scope>NUCLEOTIDE SEQUENCE [LARGE SCALE GENOMIC DNA]</scope>
    <source>
        <strain evidence="11 12">WZY 27</strain>
    </source>
</reference>
<dbReference type="SUPFAM" id="SSF51905">
    <property type="entry name" value="FAD/NAD(P)-binding domain"/>
    <property type="match status" value="1"/>
</dbReference>
<dbReference type="InterPro" id="IPR002937">
    <property type="entry name" value="Amino_oxidase"/>
</dbReference>
<evidence type="ECO:0000259" key="10">
    <source>
        <dbReference type="Pfam" id="PF01593"/>
    </source>
</evidence>
<comment type="cofactor">
    <cofactor evidence="1">
        <name>FAD</name>
        <dbReference type="ChEBI" id="CHEBI:57692"/>
    </cofactor>
</comment>
<comment type="caution">
    <text evidence="11">The sequence shown here is derived from an EMBL/GenBank/DDBJ whole genome shotgun (WGS) entry which is preliminary data.</text>
</comment>
<dbReference type="Pfam" id="PF01593">
    <property type="entry name" value="Amino_oxidase"/>
    <property type="match status" value="1"/>
</dbReference>
<accession>A0A369VWA1</accession>
<evidence type="ECO:0000256" key="3">
    <source>
        <dbReference type="ARBA" id="ARBA00005833"/>
    </source>
</evidence>
<protein>
    <recommendedName>
        <fullName evidence="5">Tryptophan 2-monooxygenase</fullName>
        <ecNumber evidence="4">1.13.12.3</ecNumber>
    </recommendedName>
</protein>
<evidence type="ECO:0000256" key="7">
    <source>
        <dbReference type="ARBA" id="ARBA00023070"/>
    </source>
</evidence>
<dbReference type="AlphaFoldDB" id="A0A369VWA1"/>
<dbReference type="InterPro" id="IPR006311">
    <property type="entry name" value="TAT_signal"/>
</dbReference>
<organism evidence="11 12">
    <name type="scientific">Sphingomonas aracearum</name>
    <dbReference type="NCBI Taxonomy" id="2283317"/>
    <lineage>
        <taxon>Bacteria</taxon>
        <taxon>Pseudomonadati</taxon>
        <taxon>Pseudomonadota</taxon>
        <taxon>Alphaproteobacteria</taxon>
        <taxon>Sphingomonadales</taxon>
        <taxon>Sphingomonadaceae</taxon>
        <taxon>Sphingomonas</taxon>
    </lineage>
</organism>
<dbReference type="PANTHER" id="PTHR10742">
    <property type="entry name" value="FLAVIN MONOAMINE OXIDASE"/>
    <property type="match status" value="1"/>
</dbReference>
<evidence type="ECO:0000256" key="4">
    <source>
        <dbReference type="ARBA" id="ARBA00012535"/>
    </source>
</evidence>
<dbReference type="PROSITE" id="PS51318">
    <property type="entry name" value="TAT"/>
    <property type="match status" value="1"/>
</dbReference>
<feature type="binding site" evidence="9">
    <location>
        <position position="284"/>
    </location>
    <ligand>
        <name>FAD</name>
        <dbReference type="ChEBI" id="CHEBI:57692"/>
    </ligand>
</feature>
<keyword evidence="7" id="KW-0073">Auxin biosynthesis</keyword>
<evidence type="ECO:0000313" key="12">
    <source>
        <dbReference type="Proteomes" id="UP000253918"/>
    </source>
</evidence>